<evidence type="ECO:0000313" key="17">
    <source>
        <dbReference type="EMBL" id="SVA44690.1"/>
    </source>
</evidence>
<dbReference type="PANTHER" id="PTHR43030">
    <property type="entry name" value="PHOSPHOENOLPYRUVATE SYNTHASE"/>
    <property type="match status" value="1"/>
</dbReference>
<reference evidence="17" key="1">
    <citation type="submission" date="2018-05" db="EMBL/GenBank/DDBJ databases">
        <authorList>
            <person name="Lanie J.A."/>
            <person name="Ng W.-L."/>
            <person name="Kazmierczak K.M."/>
            <person name="Andrzejewski T.M."/>
            <person name="Davidsen T.M."/>
            <person name="Wayne K.J."/>
            <person name="Tettelin H."/>
            <person name="Glass J.I."/>
            <person name="Rusch D."/>
            <person name="Podicherti R."/>
            <person name="Tsui H.-C.T."/>
            <person name="Winkler M.E."/>
        </authorList>
    </citation>
    <scope>NUCLEOTIDE SEQUENCE</scope>
</reference>
<evidence type="ECO:0000256" key="11">
    <source>
        <dbReference type="ARBA" id="ARBA00022842"/>
    </source>
</evidence>
<keyword evidence="6" id="KW-0808">Transferase</keyword>
<dbReference type="FunFam" id="3.30.1490.20:FF:000010">
    <property type="entry name" value="Phosphoenolpyruvate synthase"/>
    <property type="match status" value="1"/>
</dbReference>
<keyword evidence="7" id="KW-0479">Metal-binding</keyword>
<dbReference type="Gene3D" id="3.30.1490.20">
    <property type="entry name" value="ATP-grasp fold, A domain"/>
    <property type="match status" value="1"/>
</dbReference>
<evidence type="ECO:0000256" key="1">
    <source>
        <dbReference type="ARBA" id="ARBA00001946"/>
    </source>
</evidence>
<dbReference type="GO" id="GO:0046872">
    <property type="term" value="F:metal ion binding"/>
    <property type="evidence" value="ECO:0007669"/>
    <property type="project" value="UniProtKB-KW"/>
</dbReference>
<dbReference type="Pfam" id="PF01326">
    <property type="entry name" value="PPDK_N"/>
    <property type="match status" value="1"/>
</dbReference>
<keyword evidence="10" id="KW-0067">ATP-binding</keyword>
<dbReference type="InterPro" id="IPR006319">
    <property type="entry name" value="PEP_synth"/>
</dbReference>
<dbReference type="InterPro" id="IPR013815">
    <property type="entry name" value="ATP_grasp_subdomain_1"/>
</dbReference>
<evidence type="ECO:0000256" key="3">
    <source>
        <dbReference type="ARBA" id="ARBA00004742"/>
    </source>
</evidence>
<evidence type="ECO:0000256" key="9">
    <source>
        <dbReference type="ARBA" id="ARBA00022777"/>
    </source>
</evidence>
<dbReference type="InterPro" id="IPR015813">
    <property type="entry name" value="Pyrv/PenolPyrv_kinase-like_dom"/>
</dbReference>
<sequence length="774" mass="85948">MSDLKSVGGKNASLGELMNGLNELNIKCPQGYALTTEAYSDFIEENEIAPYLQSMTKDINLTDTKELHSSGKLIREKILSSKLSKEIKEATSTAWNSLNQNSNESFSVAIRSSATAEDLPDASFAGQQDSYLNISSLDEINKAVLSVYASLFTDRAISYRQHNNFDHNQVSMAVCIQQMIRSDISSSGVMFTLDTESACKELIIINSSFGLGELIVQGLVNPDEFFVFKPSLRNKKYPIIRKNMGNKTTKMVYSKDKYFEHSVQTVDLDQKDRSNFSISDDEIITLSQLGLSIENHYGKPMDIEWAKDGIDGQLYIVQARPITTVSSQEHHLEDYQIKSKGKLLTTGRSVGYGLGIGTAKIIKRLDDMYLIDEGDILVTDHTDPNWEPVMQKTSAIITNKGGRTCHAAIIARELGIPAVVGCLDATTNIQDQSTISVSCAEGDQGFVYEGSMEYELIETNIKSLPKINTKLMINIGNPDRAFYFAKTPNEGVGLARIEFIINRMIGIHPNAIVNPQLLNKELKLQIEDISSGYENPTEFYVAKLTEGISTIAAAFYPKPVIVRLSDFKSNEYASLIGGDKFEPNEENPMLGFRGASRYLDSQFQPCFKMECDAILRTRETMGLDNVQLMIPFIRTIEEAAQSIKLLELNGLKKGKQGLKIIMMCELPSNALMANEFLEYFDGMSIGSNDLTQLTLGLDRDSGLVADTFDERDKSVKKLLQLAIQACIKEDKYIGICGQGPSDYPDFAKWLVGQGITSISLNPDAVIKTWIEISQ</sequence>
<evidence type="ECO:0000256" key="10">
    <source>
        <dbReference type="ARBA" id="ARBA00022840"/>
    </source>
</evidence>
<proteinExistence type="inferred from homology"/>
<dbReference type="FunFam" id="3.30.470.20:FF:000017">
    <property type="entry name" value="Phosphoenolpyruvate synthase"/>
    <property type="match status" value="1"/>
</dbReference>
<evidence type="ECO:0000256" key="4">
    <source>
        <dbReference type="ARBA" id="ARBA00007837"/>
    </source>
</evidence>
<evidence type="ECO:0000256" key="8">
    <source>
        <dbReference type="ARBA" id="ARBA00022741"/>
    </source>
</evidence>
<comment type="function">
    <text evidence="2">Catalyzes the phosphorylation of pyruvate to phosphoenolpyruvate.</text>
</comment>
<feature type="domain" description="PEP-utilising enzyme mobile" evidence="14">
    <location>
        <begin position="371"/>
        <end position="442"/>
    </location>
</feature>
<gene>
    <name evidence="17" type="ORF">METZ01_LOCUS97544</name>
</gene>
<evidence type="ECO:0000256" key="6">
    <source>
        <dbReference type="ARBA" id="ARBA00022679"/>
    </source>
</evidence>
<feature type="domain" description="Pyruvate phosphate dikinase AMP/ATP-binding" evidence="15">
    <location>
        <begin position="5"/>
        <end position="331"/>
    </location>
</feature>
<dbReference type="InterPro" id="IPR000121">
    <property type="entry name" value="PEP_util_C"/>
</dbReference>
<dbReference type="GO" id="GO:0008986">
    <property type="term" value="F:pyruvate, water dikinase activity"/>
    <property type="evidence" value="ECO:0007669"/>
    <property type="project" value="UniProtKB-EC"/>
</dbReference>
<evidence type="ECO:0000256" key="7">
    <source>
        <dbReference type="ARBA" id="ARBA00022723"/>
    </source>
</evidence>
<dbReference type="InterPro" id="IPR040442">
    <property type="entry name" value="Pyrv_kinase-like_dom_sf"/>
</dbReference>
<evidence type="ECO:0000256" key="2">
    <source>
        <dbReference type="ARBA" id="ARBA00002988"/>
    </source>
</evidence>
<comment type="catalytic activity">
    <reaction evidence="13">
        <text>pyruvate + ATP + H2O = phosphoenolpyruvate + AMP + phosphate + 2 H(+)</text>
        <dbReference type="Rhea" id="RHEA:11364"/>
        <dbReference type="ChEBI" id="CHEBI:15361"/>
        <dbReference type="ChEBI" id="CHEBI:15377"/>
        <dbReference type="ChEBI" id="CHEBI:15378"/>
        <dbReference type="ChEBI" id="CHEBI:30616"/>
        <dbReference type="ChEBI" id="CHEBI:43474"/>
        <dbReference type="ChEBI" id="CHEBI:58702"/>
        <dbReference type="ChEBI" id="CHEBI:456215"/>
        <dbReference type="EC" id="2.7.9.2"/>
    </reaction>
</comment>
<evidence type="ECO:0000256" key="13">
    <source>
        <dbReference type="ARBA" id="ARBA00047700"/>
    </source>
</evidence>
<dbReference type="Gene3D" id="3.20.20.60">
    <property type="entry name" value="Phosphoenolpyruvate-binding domains"/>
    <property type="match status" value="1"/>
</dbReference>
<dbReference type="InterPro" id="IPR018274">
    <property type="entry name" value="PEP_util_AS"/>
</dbReference>
<dbReference type="InterPro" id="IPR023151">
    <property type="entry name" value="PEP_util_CS"/>
</dbReference>
<protein>
    <recommendedName>
        <fullName evidence="5">pyruvate, water dikinase</fullName>
        <ecNumber evidence="5">2.7.9.2</ecNumber>
    </recommendedName>
    <alternativeName>
        <fullName evidence="12">Pyruvate, water dikinase</fullName>
    </alternativeName>
</protein>
<dbReference type="Gene3D" id="3.30.470.20">
    <property type="entry name" value="ATP-grasp fold, B domain"/>
    <property type="match status" value="1"/>
</dbReference>
<dbReference type="GO" id="GO:0006094">
    <property type="term" value="P:gluconeogenesis"/>
    <property type="evidence" value="ECO:0007669"/>
    <property type="project" value="UniProtKB-UniPathway"/>
</dbReference>
<dbReference type="NCBIfam" id="NF005057">
    <property type="entry name" value="PRK06464.1"/>
    <property type="match status" value="1"/>
</dbReference>
<organism evidence="17">
    <name type="scientific">marine metagenome</name>
    <dbReference type="NCBI Taxonomy" id="408172"/>
    <lineage>
        <taxon>unclassified sequences</taxon>
        <taxon>metagenomes</taxon>
        <taxon>ecological metagenomes</taxon>
    </lineage>
</organism>
<dbReference type="AlphaFoldDB" id="A0A381VWN2"/>
<dbReference type="Pfam" id="PF00391">
    <property type="entry name" value="PEP-utilizers"/>
    <property type="match status" value="1"/>
</dbReference>
<accession>A0A381VWN2</accession>
<comment type="pathway">
    <text evidence="3">Carbohydrate biosynthesis; gluconeogenesis.</text>
</comment>
<dbReference type="Pfam" id="PF02896">
    <property type="entry name" value="PEP-utilizers_C"/>
    <property type="match status" value="1"/>
</dbReference>
<dbReference type="Gene3D" id="3.50.30.10">
    <property type="entry name" value="Phosphohistidine domain"/>
    <property type="match status" value="1"/>
</dbReference>
<keyword evidence="8" id="KW-0547">Nucleotide-binding</keyword>
<dbReference type="InterPro" id="IPR036637">
    <property type="entry name" value="Phosphohistidine_dom_sf"/>
</dbReference>
<evidence type="ECO:0000256" key="12">
    <source>
        <dbReference type="ARBA" id="ARBA00033470"/>
    </source>
</evidence>
<dbReference type="EC" id="2.7.9.2" evidence="5"/>
<keyword evidence="11" id="KW-0460">Magnesium</keyword>
<dbReference type="UniPathway" id="UPA00138"/>
<keyword evidence="9" id="KW-0418">Kinase</keyword>
<dbReference type="PIRSF" id="PIRSF000854">
    <property type="entry name" value="PEP_synthase"/>
    <property type="match status" value="1"/>
</dbReference>
<evidence type="ECO:0000259" key="16">
    <source>
        <dbReference type="Pfam" id="PF02896"/>
    </source>
</evidence>
<dbReference type="PROSITE" id="PS00742">
    <property type="entry name" value="PEP_ENZYMES_2"/>
    <property type="match status" value="1"/>
</dbReference>
<dbReference type="InterPro" id="IPR008279">
    <property type="entry name" value="PEP-util_enz_mobile_dom"/>
</dbReference>
<feature type="domain" description="PEP-utilising enzyme C-terminal" evidence="16">
    <location>
        <begin position="464"/>
        <end position="772"/>
    </location>
</feature>
<dbReference type="SUPFAM" id="SSF56059">
    <property type="entry name" value="Glutathione synthetase ATP-binding domain-like"/>
    <property type="match status" value="1"/>
</dbReference>
<dbReference type="PROSITE" id="PS00370">
    <property type="entry name" value="PEP_ENZYMES_PHOS_SITE"/>
    <property type="match status" value="1"/>
</dbReference>
<evidence type="ECO:0000259" key="15">
    <source>
        <dbReference type="Pfam" id="PF01326"/>
    </source>
</evidence>
<dbReference type="SUPFAM" id="SSF51621">
    <property type="entry name" value="Phosphoenolpyruvate/pyruvate domain"/>
    <property type="match status" value="1"/>
</dbReference>
<dbReference type="NCBIfam" id="TIGR01418">
    <property type="entry name" value="PEP_synth"/>
    <property type="match status" value="1"/>
</dbReference>
<dbReference type="EMBL" id="UINC01010010">
    <property type="protein sequence ID" value="SVA44690.1"/>
    <property type="molecule type" value="Genomic_DNA"/>
</dbReference>
<evidence type="ECO:0000256" key="5">
    <source>
        <dbReference type="ARBA" id="ARBA00011996"/>
    </source>
</evidence>
<dbReference type="PANTHER" id="PTHR43030:SF1">
    <property type="entry name" value="PHOSPHOENOLPYRUVATE SYNTHASE"/>
    <property type="match status" value="1"/>
</dbReference>
<dbReference type="SUPFAM" id="SSF52009">
    <property type="entry name" value="Phosphohistidine domain"/>
    <property type="match status" value="1"/>
</dbReference>
<comment type="similarity">
    <text evidence="4">Belongs to the PEP-utilizing enzyme family.</text>
</comment>
<dbReference type="GO" id="GO:0005524">
    <property type="term" value="F:ATP binding"/>
    <property type="evidence" value="ECO:0007669"/>
    <property type="project" value="UniProtKB-KW"/>
</dbReference>
<name>A0A381VWN2_9ZZZZ</name>
<dbReference type="InterPro" id="IPR002192">
    <property type="entry name" value="PPDK_AMP/ATP-bd"/>
</dbReference>
<dbReference type="FunFam" id="3.20.20.60:FF:000010">
    <property type="entry name" value="Phosphoenolpyruvate synthase"/>
    <property type="match status" value="1"/>
</dbReference>
<evidence type="ECO:0000259" key="14">
    <source>
        <dbReference type="Pfam" id="PF00391"/>
    </source>
</evidence>
<comment type="cofactor">
    <cofactor evidence="1">
        <name>Mg(2+)</name>
        <dbReference type="ChEBI" id="CHEBI:18420"/>
    </cofactor>
</comment>